<feature type="domain" description="Rab-GAP TBC" evidence="4">
    <location>
        <begin position="108"/>
        <end position="312"/>
    </location>
</feature>
<feature type="compositionally biased region" description="Basic and acidic residues" evidence="3">
    <location>
        <begin position="3050"/>
        <end position="3073"/>
    </location>
</feature>
<feature type="compositionally biased region" description="Basic and acidic residues" evidence="3">
    <location>
        <begin position="1243"/>
        <end position="1262"/>
    </location>
</feature>
<gene>
    <name evidence="5" type="ORF">CCAP1982_LOCUS2173</name>
</gene>
<feature type="compositionally biased region" description="Basic residues" evidence="3">
    <location>
        <begin position="646"/>
        <end position="656"/>
    </location>
</feature>
<feature type="region of interest" description="Disordered" evidence="3">
    <location>
        <begin position="3027"/>
        <end position="3073"/>
    </location>
</feature>
<feature type="compositionally biased region" description="Basic and acidic residues" evidence="3">
    <location>
        <begin position="2301"/>
        <end position="2317"/>
    </location>
</feature>
<feature type="compositionally biased region" description="Pro residues" evidence="3">
    <location>
        <begin position="1836"/>
        <end position="1849"/>
    </location>
</feature>
<feature type="compositionally biased region" description="Basic and acidic residues" evidence="3">
    <location>
        <begin position="858"/>
        <end position="884"/>
    </location>
</feature>
<feature type="compositionally biased region" description="Basic and acidic residues" evidence="3">
    <location>
        <begin position="1710"/>
        <end position="1719"/>
    </location>
</feature>
<feature type="compositionally biased region" description="Basic and acidic residues" evidence="3">
    <location>
        <begin position="1464"/>
        <end position="1488"/>
    </location>
</feature>
<feature type="compositionally biased region" description="Pro residues" evidence="3">
    <location>
        <begin position="514"/>
        <end position="524"/>
    </location>
</feature>
<feature type="compositionally biased region" description="Basic and acidic residues" evidence="3">
    <location>
        <begin position="967"/>
        <end position="976"/>
    </location>
</feature>
<feature type="region of interest" description="Disordered" evidence="3">
    <location>
        <begin position="575"/>
        <end position="737"/>
    </location>
</feature>
<evidence type="ECO:0000256" key="1">
    <source>
        <dbReference type="ARBA" id="ARBA00067508"/>
    </source>
</evidence>
<feature type="compositionally biased region" description="Basic and acidic residues" evidence="3">
    <location>
        <begin position="2280"/>
        <end position="2293"/>
    </location>
</feature>
<feature type="region of interest" description="Disordered" evidence="3">
    <location>
        <begin position="503"/>
        <end position="546"/>
    </location>
</feature>
<feature type="compositionally biased region" description="Basic and acidic residues" evidence="3">
    <location>
        <begin position="3139"/>
        <end position="3149"/>
    </location>
</feature>
<feature type="compositionally biased region" description="Basic and acidic residues" evidence="3">
    <location>
        <begin position="1327"/>
        <end position="1399"/>
    </location>
</feature>
<evidence type="ECO:0000259" key="4">
    <source>
        <dbReference type="PROSITE" id="PS50086"/>
    </source>
</evidence>
<dbReference type="SUPFAM" id="SSF47923">
    <property type="entry name" value="Ypt/Rab-GAP domain of gyp1p"/>
    <property type="match status" value="2"/>
</dbReference>
<dbReference type="EMBL" id="CAJHJT010000001">
    <property type="protein sequence ID" value="CAD6993355.1"/>
    <property type="molecule type" value="Genomic_DNA"/>
</dbReference>
<feature type="region of interest" description="Disordered" evidence="3">
    <location>
        <begin position="1676"/>
        <end position="1909"/>
    </location>
</feature>
<dbReference type="PROSITE" id="PS50086">
    <property type="entry name" value="TBC_RABGAP"/>
    <property type="match status" value="1"/>
</dbReference>
<feature type="compositionally biased region" description="Basic and acidic residues" evidence="3">
    <location>
        <begin position="703"/>
        <end position="716"/>
    </location>
</feature>
<evidence type="ECO:0000256" key="3">
    <source>
        <dbReference type="SAM" id="MobiDB-lite"/>
    </source>
</evidence>
<evidence type="ECO:0000313" key="5">
    <source>
        <dbReference type="EMBL" id="CAD6993355.1"/>
    </source>
</evidence>
<dbReference type="Pfam" id="PF00566">
    <property type="entry name" value="RabGAP-TBC"/>
    <property type="match status" value="1"/>
</dbReference>
<feature type="compositionally biased region" description="Basic and acidic residues" evidence="3">
    <location>
        <begin position="902"/>
        <end position="918"/>
    </location>
</feature>
<feature type="compositionally biased region" description="Polar residues" evidence="3">
    <location>
        <begin position="2561"/>
        <end position="2573"/>
    </location>
</feature>
<feature type="compositionally biased region" description="Basic and acidic residues" evidence="3">
    <location>
        <begin position="535"/>
        <end position="546"/>
    </location>
</feature>
<dbReference type="PANTHER" id="PTHR13399">
    <property type="entry name" value="TRANSLOCON-ASSOCIATED PROTEIN TRAP , GAMMA SUBUNIT"/>
    <property type="match status" value="1"/>
</dbReference>
<feature type="compositionally biased region" description="Basic and acidic residues" evidence="3">
    <location>
        <begin position="2118"/>
        <end position="2154"/>
    </location>
</feature>
<dbReference type="FunFam" id="1.10.8.270:FF:000009">
    <property type="entry name" value="TBC1 domain family member 30"/>
    <property type="match status" value="1"/>
</dbReference>
<feature type="compositionally biased region" description="Polar residues" evidence="3">
    <location>
        <begin position="3150"/>
        <end position="3159"/>
    </location>
</feature>
<feature type="compositionally biased region" description="Basic and acidic residues" evidence="3">
    <location>
        <begin position="1215"/>
        <end position="1230"/>
    </location>
</feature>
<feature type="region of interest" description="Disordered" evidence="3">
    <location>
        <begin position="806"/>
        <end position="825"/>
    </location>
</feature>
<feature type="compositionally biased region" description="Basic and acidic residues" evidence="3">
    <location>
        <begin position="1546"/>
        <end position="1587"/>
    </location>
</feature>
<feature type="compositionally biased region" description="Basic and acidic residues" evidence="3">
    <location>
        <begin position="1773"/>
        <end position="1819"/>
    </location>
</feature>
<feature type="region of interest" description="Disordered" evidence="3">
    <location>
        <begin position="2210"/>
        <end position="2341"/>
    </location>
</feature>
<feature type="region of interest" description="Disordered" evidence="3">
    <location>
        <begin position="2544"/>
        <end position="2679"/>
    </location>
</feature>
<feature type="compositionally biased region" description="Polar residues" evidence="3">
    <location>
        <begin position="1611"/>
        <end position="1622"/>
    </location>
</feature>
<feature type="region of interest" description="Disordered" evidence="3">
    <location>
        <begin position="2808"/>
        <end position="2884"/>
    </location>
</feature>
<feature type="region of interest" description="Disordered" evidence="3">
    <location>
        <begin position="2391"/>
        <end position="2459"/>
    </location>
</feature>
<feature type="compositionally biased region" description="Basic and acidic residues" evidence="3">
    <location>
        <begin position="2649"/>
        <end position="2667"/>
    </location>
</feature>
<dbReference type="FunFam" id="1.10.472.80:FF:000011">
    <property type="entry name" value="TBC1 domain family member 30"/>
    <property type="match status" value="1"/>
</dbReference>
<protein>
    <recommendedName>
        <fullName evidence="1">TBC1 domain family member 30</fullName>
    </recommendedName>
</protein>
<accession>A0A811U7U6</accession>
<name>A0A811U7U6_CERCA</name>
<dbReference type="Gene3D" id="1.10.472.80">
    <property type="entry name" value="Ypt/Rab-GAP domain of gyp1p, domain 3"/>
    <property type="match status" value="1"/>
</dbReference>
<feature type="region of interest" description="Disordered" evidence="3">
    <location>
        <begin position="1203"/>
        <end position="1658"/>
    </location>
</feature>
<feature type="compositionally biased region" description="Low complexity" evidence="3">
    <location>
        <begin position="3123"/>
        <end position="3135"/>
    </location>
</feature>
<feature type="compositionally biased region" description="Polar residues" evidence="3">
    <location>
        <begin position="1634"/>
        <end position="1652"/>
    </location>
</feature>
<dbReference type="InterPro" id="IPR000195">
    <property type="entry name" value="Rab-GAP-TBC_dom"/>
</dbReference>
<dbReference type="OrthoDB" id="289721at2759"/>
<feature type="compositionally biased region" description="Basic and acidic residues" evidence="3">
    <location>
        <begin position="1860"/>
        <end position="1872"/>
    </location>
</feature>
<dbReference type="InterPro" id="IPR032738">
    <property type="entry name" value="Tbc1d30_C"/>
</dbReference>
<feature type="compositionally biased region" description="Basic and acidic residues" evidence="3">
    <location>
        <begin position="1408"/>
        <end position="1457"/>
    </location>
</feature>
<dbReference type="Proteomes" id="UP000606786">
    <property type="component" value="Unassembled WGS sequence"/>
</dbReference>
<feature type="region of interest" description="Disordered" evidence="3">
    <location>
        <begin position="3115"/>
        <end position="3171"/>
    </location>
</feature>
<feature type="compositionally biased region" description="Polar residues" evidence="3">
    <location>
        <begin position="1203"/>
        <end position="1212"/>
    </location>
</feature>
<dbReference type="SMART" id="SM00164">
    <property type="entry name" value="TBC"/>
    <property type="match status" value="1"/>
</dbReference>
<evidence type="ECO:0000256" key="2">
    <source>
        <dbReference type="SAM" id="Coils"/>
    </source>
</evidence>
<feature type="compositionally biased region" description="Basic and acidic residues" evidence="3">
    <location>
        <begin position="2810"/>
        <end position="2827"/>
    </location>
</feature>
<dbReference type="Gene3D" id="1.10.8.270">
    <property type="entry name" value="putative rabgap domain of human tbc1 domain family member 14 like domains"/>
    <property type="match status" value="1"/>
</dbReference>
<feature type="region of interest" description="Disordered" evidence="3">
    <location>
        <begin position="1981"/>
        <end position="2000"/>
    </location>
</feature>
<feature type="compositionally biased region" description="Basic and acidic residues" evidence="3">
    <location>
        <begin position="2219"/>
        <end position="2269"/>
    </location>
</feature>
<sequence>MRFSLSPPPPPPQTKSASVIISPTTITNTIRTNMQQASNYAQSNCNVPRATGVGGRSDDDISPATATISATAAAVGPLTKRVEDDEEAASDYNQWLHAMKLVARLPGGMPPEFRRKLWLSLADKYLKSKNVDWSKEEEKCFCEKWREDDEELGIQIVKDLHRTGSNLCTGPAGSINQAKLKRILLGYARYNPEVGYCQGFNMLGALILQVMEKEEAESMKVMIYLVEGVLPPGYFHGSMGGLQADMAVFRELMQTKLPRLAKHLQKLQGPSENAFEPPLTNVFTMQWFLTMFCTCLPMTCVLRVWDLVLIEGSDVLLRTALVLWSLLEDRVLNTRTADDFYGKMGSFSSELLNGHLIDSNGLIEKVVQLGPIPDIQRLRDKHLYNITPLRHKQGLQFYYDDEEPGSDEESRLAVATVWGMPWGRRGSQGHTVAGGANKQVTENKDRLALDISLLKKQYDRLRERQRQAHIILTTACSTARQSTTPSSQPTQSVTVNQLLMGRPAIVTNKGRRIGPPPGAIPPARKPSLPTVLHSRPPERQLRRGETLHWRDADISKRRRDSLSWKEIKADRASLLREGTDSLPKSQKIRSRMGKSDSSSYSEESDDNEGGDDGNDGSSTDTSLCDDDDPNSGADKTHSSSIENSPKRRSKSSRKAKEHAAKLEVLPEPSESEKERRRPKSWAPSSTEIPFMLMTSDSPTFSGDEQKSARSHRFEELIKEEEDSSTECDRLACKGGSSTTLEWSDTKYSTIAGDLATTKLDSLHIETDVLELPVITSTSQLSPMPDIATFLNSSNISPLPTPKPLFLDSTNSLGSGDDGEEGRRFAVNDDGVTNQYFERVNSVERPTKLDLFYSLNEEDGIRREDDAKPSESKSAENDSRVHDADGNTDDACAKQRQAQGKVGGKETIEEPDKDSDRHMELLNDYSEKSSAAFIAEATTELTTSLRQEKAKETSEVYESSKKTYVKPNENDTTRTALRDDNIPGEAIEHFEESFVKVEERKPKENDVKTLALKKPNTMSSACRKRRDPRRLTLTRSSTIEIEERFQALERRMSEEKFVNDKQRTNGDRIIDEVGDKSDKRIPTTAELEKRLSTLEMEIKKEPPEKKRFDDSSVCRDRSKHESTEIINRPFTESNHKIDTNTNSTKNIVLENIQKKQRHSDFKNGIMPDVVPIEERREEFIQKPMRNHIPSTVELENRFNALERQLSSNGSPSKGSMDLRRDERAAGEKEAETPPNTPTENNKQQFEKGNSKVQRKNEIESKETEQEEREETEKPPLKKLPSTAELEDRFNALERRLSTQKSSPHKTKKEPPDESKRGKGSTQEEQVEEIEKSKHEEAKHKKEKQEAKSHHENKVTEVEEVVKESDSNEQKQEKNSEQEESKRKKDDSECKATAEAAKESEESNSQETSTETKEKRPEERNDRPQKKAQDLGDVVKKAKSEGKKQVEEVKNEKSAENRVNHANKTKPKEERESENQLIENKQKHEIEKNGKKSPPSTEELEKRFKALEKQMSSTSLKSSKETPSSADTEKTHVKSSKEPKSSAQTEEAIEKTVLAEKSTTERPPEKNAIKAKKETKSSAKKEKSNKENTEEQCSPTESQEPQVKPEAAKVRKYSQNEPQNSTKAIKSFEEKCKLVNTESSSQSITEPAEQSGNLKTPEPKHVEAFNEKCKEINAALAKSTEKALPEPEKTEASSATAVNAKRRASEPPSTEDLEKRYESLKRRMSTKAVAEKDHSVRRESEALEEEEESQERTEVSATAKATKRKSSEPPSTEDLESRYEALQRRSSEQSKVQNIEKRTAVKNIEETKGATKGSEETKATKSPENPVQKSDNNKDTPPEAPPQIPAAPPMPMKDTAEASFNDEQHRALIEEFQSKIKVQPNGENLKPSEINPNRRTTPERQRTTPFDGTSETHANTAFFRSENYEPWYNQSYKMVRRFSDLPSRADLENRLQFLERQLIMKLYKQRCASDSEVASRKHFIDAKSRSADNEVPTTSAHAQQKAAEDLEKRVLALEKQYSENSLKLLEAVRIKEQEATAEAESPRRLSSETVDATGKELVRYVGELEEDGAMKPINISINIKMLLKRTDEEAQAKAKEKLPTAAELEKRLEALEQQLKISRSRRESGMDKSQTEMVQELKKSEEKLDGKSSEPVTKDLEDVEVELVTETPETKKDIKEALNEECKSDTRESSSKNKEEIGNEQIRAEALKAEKTLENQQIARSKRENIEIKDIREKNEESHTAPKNGEAVDEKKQQNQPREEILDEKSAKDDVIQTESDLPPKQQEKELKEITKAIDDSTALKSEPNKEKQDGSKESKEGLDSSQVTEIMGTPTQTAIQVGTSDPNKTPLVLLLDNEPKAVKVRRLTRANTEELENLFQALEKQLSDRNLIKSEDGKLMRAAEKPDTEPTEESKALTELSKEIEDFTKADKMKPATDKETKNKDTAEKSKTPPPSEDHDWGVDPIKRHLKRKTVHLPSTKELEARFRSLERQIKLLEDVEKIDVEQRLSEIERKIKLQYSLSHEKDLTKFLELCEGKSLDELPEAITAARDKYDPEVSAAARASTPKQNRTPHNSPSRTKERTPYTSPSRAKERTPYTSPAHTPRESRSPKRHTSPGRVTYEDDRVASRSPKRHVSPGHVRYEDPNIPTTEDLEYRFHALDFPRSKSKESLSGKSRKNTVDSKKNLIHPLEMLLDPSPDEDAIPSTGELEHRIRVLDDKRKAASPSRRPRSRSPTIEDIKNRKLAKEQQPKTPIHNLETLVASPTKKELPTAEELEARMRALEEEHCFDFKMQKSYQEFNQKLKDAVSPSLSFEELKTTKSREQSPRRGEANRSITPKSALREQHASSIDEAQYRSTSPKAIRFRDEEDDYVPSMTHRPKSRTDFRDNVGRTTLTDSCSSIVSALGANSMHTTEGLDEFGSRLMRETSPLQRTGSHTGVPLRTNDNINERLDSIKNTIKSIDSLCEEKPYRKERCQRYIDSLFSDSIHFASKKTSLEDLSRSDSRIREYTPAIRVSDHSQRYSDHLYGRSMGSADSIRSTSPLRAASPLHHRSNRDLRREISPRRRREEEREEYQSRVRRENMLPNYSLFHDNHRDLSSSSLIKFHKVDRQLDTYTYDDDERDRSYSRSASRSPLRSPYGSRETTRMTERMLHDNTNTQRIHTNNNNSQDDRYNNIKTTTNKSFELDLDRTHAYTTPHYTTTDTLLGCDPLRRSNTPVYAPGRLDIRHTTVTSTFYDRLLAEKEIERKFSQPPSRSPIISPSVTSKSYVDLSSACATSVSYVDKSPTTGLSRRVGFHNADSTKQYRNSMYGSYPSTAYNEISPTQPRKNDGISTATVTTTNQFLNSFKLYTHTDTNNTSTTIKNYTTATLNSAHMPTGNSSTYSYDITKLTRLPMGVDVSACSNSELRIQSCDNILMQLKSTSITAAGLGHMSNNITTTTTTTTTTAIISNMTGTSTATSTTRTTYSLIGLNDNDTATTATTGTTTNRSIFTVINTPTITTITATATNLNISNSFTDKLGRTTTTIAGSGTFSTNNMTMTTTATTTTTGTYNLYNLTTSKLTTTTTTTTTFGSDPTNKFITNNSTPFLSYATTTTTTSDGLAGIHGVHYTSTTPLSSLALTMRQPSNLTATTTTTTTTAYASSLGLYTTSNLNSYNNNNISSKN</sequence>
<feature type="compositionally biased region" description="Basic and acidic residues" evidence="3">
    <location>
        <begin position="1284"/>
        <end position="1295"/>
    </location>
</feature>
<feature type="region of interest" description="Disordered" evidence="3">
    <location>
        <begin position="2710"/>
        <end position="2765"/>
    </location>
</feature>
<feature type="compositionally biased region" description="Basic and acidic residues" evidence="3">
    <location>
        <begin position="945"/>
        <end position="960"/>
    </location>
</feature>
<keyword evidence="2" id="KW-0175">Coiled coil</keyword>
<feature type="compositionally biased region" description="Acidic residues" evidence="3">
    <location>
        <begin position="602"/>
        <end position="614"/>
    </location>
</feature>
<comment type="caution">
    <text evidence="5">The sequence shown here is derived from an EMBL/GenBank/DDBJ whole genome shotgun (WGS) entry which is preliminary data.</text>
</comment>
<dbReference type="InterPro" id="IPR035969">
    <property type="entry name" value="Rab-GAP_TBC_sf"/>
</dbReference>
<feature type="region of interest" description="Disordered" evidence="3">
    <location>
        <begin position="944"/>
        <end position="976"/>
    </location>
</feature>
<keyword evidence="6" id="KW-1185">Reference proteome</keyword>
<feature type="compositionally biased region" description="Basic and acidic residues" evidence="3">
    <location>
        <begin position="1525"/>
        <end position="1538"/>
    </location>
</feature>
<feature type="region of interest" description="Disordered" evidence="3">
    <location>
        <begin position="855"/>
        <end position="918"/>
    </location>
</feature>
<feature type="coiled-coil region" evidence="2">
    <location>
        <begin position="437"/>
        <end position="464"/>
    </location>
</feature>
<feature type="region of interest" description="Disordered" evidence="3">
    <location>
        <begin position="2115"/>
        <end position="2197"/>
    </location>
</feature>
<dbReference type="Pfam" id="PF15733">
    <property type="entry name" value="DUF4682"/>
    <property type="match status" value="1"/>
</dbReference>
<evidence type="ECO:0000313" key="6">
    <source>
        <dbReference type="Proteomes" id="UP000606786"/>
    </source>
</evidence>
<reference evidence="5" key="1">
    <citation type="submission" date="2020-11" db="EMBL/GenBank/DDBJ databases">
        <authorList>
            <person name="Whitehead M."/>
        </authorList>
    </citation>
    <scope>NUCLEOTIDE SEQUENCE</scope>
    <source>
        <strain evidence="5">EGII</strain>
    </source>
</reference>
<feature type="compositionally biased region" description="Basic and acidic residues" evidence="3">
    <location>
        <begin position="2731"/>
        <end position="2745"/>
    </location>
</feature>
<feature type="compositionally biased region" description="Basic and acidic residues" evidence="3">
    <location>
        <begin position="2166"/>
        <end position="2197"/>
    </location>
</feature>
<feature type="compositionally biased region" description="Polar residues" evidence="3">
    <location>
        <begin position="1590"/>
        <end position="1599"/>
    </location>
</feature>
<feature type="compositionally biased region" description="Basic and acidic residues" evidence="3">
    <location>
        <begin position="1497"/>
        <end position="1506"/>
    </location>
</feature>
<feature type="compositionally biased region" description="Basic and acidic residues" evidence="3">
    <location>
        <begin position="1677"/>
        <end position="1689"/>
    </location>
</feature>
<feature type="compositionally biased region" description="Polar residues" evidence="3">
    <location>
        <begin position="2318"/>
        <end position="2341"/>
    </location>
</feature>
<dbReference type="PANTHER" id="PTHR13399:SF2">
    <property type="entry name" value="TRANSLOCON-ASSOCIATED PROTEIN SUBUNIT GAMMA"/>
    <property type="match status" value="1"/>
</dbReference>
<organism evidence="5 6">
    <name type="scientific">Ceratitis capitata</name>
    <name type="common">Mediterranean fruit fly</name>
    <name type="synonym">Tephritis capitata</name>
    <dbReference type="NCBI Taxonomy" id="7213"/>
    <lineage>
        <taxon>Eukaryota</taxon>
        <taxon>Metazoa</taxon>
        <taxon>Ecdysozoa</taxon>
        <taxon>Arthropoda</taxon>
        <taxon>Hexapoda</taxon>
        <taxon>Insecta</taxon>
        <taxon>Pterygota</taxon>
        <taxon>Neoptera</taxon>
        <taxon>Endopterygota</taxon>
        <taxon>Diptera</taxon>
        <taxon>Brachycera</taxon>
        <taxon>Muscomorpha</taxon>
        <taxon>Tephritoidea</taxon>
        <taxon>Tephritidae</taxon>
        <taxon>Ceratitis</taxon>
        <taxon>Ceratitis</taxon>
    </lineage>
</organism>
<feature type="compositionally biased region" description="Polar residues" evidence="3">
    <location>
        <begin position="1508"/>
        <end position="1524"/>
    </location>
</feature>
<proteinExistence type="predicted"/>
<dbReference type="GO" id="GO:0005783">
    <property type="term" value="C:endoplasmic reticulum"/>
    <property type="evidence" value="ECO:0007669"/>
    <property type="project" value="TreeGrafter"/>
</dbReference>
<feature type="compositionally biased region" description="Basic and acidic residues" evidence="3">
    <location>
        <begin position="1727"/>
        <end position="1739"/>
    </location>
</feature>